<sequence length="169" mass="18921">MADGPSLVVDNTMGASLIGVMCAAVLYGVSCVQTWYYFDKYRKVDVWYIKTLVGCIWIFDSVHQGLISHTVYIYVITNYNNPAMLGVMVWSILLEVLFNGFIGLLVQGFLTLRVWRLSGHNIPLMVLTVGLVLAEFGCSVAFTIQSMKLVTWVQLTELKAKQISRSDTP</sequence>
<dbReference type="AlphaFoldDB" id="A0A8H5HQB7"/>
<dbReference type="PANTHER" id="PTHR40465">
    <property type="entry name" value="CHROMOSOME 1, WHOLE GENOME SHOTGUN SEQUENCE"/>
    <property type="match status" value="1"/>
</dbReference>
<dbReference type="EMBL" id="JAACJP010000001">
    <property type="protein sequence ID" value="KAF5387614.1"/>
    <property type="molecule type" value="Genomic_DNA"/>
</dbReference>
<feature type="transmembrane region" description="Helical" evidence="1">
    <location>
        <begin position="47"/>
        <end position="67"/>
    </location>
</feature>
<keyword evidence="1" id="KW-1133">Transmembrane helix</keyword>
<comment type="caution">
    <text evidence="2">The sequence shown here is derived from an EMBL/GenBank/DDBJ whole genome shotgun (WGS) entry which is preliminary data.</text>
</comment>
<organism evidence="2 3">
    <name type="scientific">Tricholomella constricta</name>
    <dbReference type="NCBI Taxonomy" id="117010"/>
    <lineage>
        <taxon>Eukaryota</taxon>
        <taxon>Fungi</taxon>
        <taxon>Dikarya</taxon>
        <taxon>Basidiomycota</taxon>
        <taxon>Agaricomycotina</taxon>
        <taxon>Agaricomycetes</taxon>
        <taxon>Agaricomycetidae</taxon>
        <taxon>Agaricales</taxon>
        <taxon>Tricholomatineae</taxon>
        <taxon>Lyophyllaceae</taxon>
        <taxon>Tricholomella</taxon>
    </lineage>
</organism>
<feature type="transmembrane region" description="Helical" evidence="1">
    <location>
        <begin position="122"/>
        <end position="144"/>
    </location>
</feature>
<evidence type="ECO:0000313" key="2">
    <source>
        <dbReference type="EMBL" id="KAF5387614.1"/>
    </source>
</evidence>
<accession>A0A8H5HQB7</accession>
<dbReference type="OrthoDB" id="3263055at2759"/>
<dbReference type="Proteomes" id="UP000565441">
    <property type="component" value="Unassembled WGS sequence"/>
</dbReference>
<keyword evidence="1" id="KW-0472">Membrane</keyword>
<reference evidence="2 3" key="1">
    <citation type="journal article" date="2020" name="ISME J.">
        <title>Uncovering the hidden diversity of litter-decomposition mechanisms in mushroom-forming fungi.</title>
        <authorList>
            <person name="Floudas D."/>
            <person name="Bentzer J."/>
            <person name="Ahren D."/>
            <person name="Johansson T."/>
            <person name="Persson P."/>
            <person name="Tunlid A."/>
        </authorList>
    </citation>
    <scope>NUCLEOTIDE SEQUENCE [LARGE SCALE GENOMIC DNA]</scope>
    <source>
        <strain evidence="2 3">CBS 661.87</strain>
    </source>
</reference>
<feature type="transmembrane region" description="Helical" evidence="1">
    <location>
        <begin position="15"/>
        <end position="38"/>
    </location>
</feature>
<dbReference type="PANTHER" id="PTHR40465:SF1">
    <property type="entry name" value="DUF6534 DOMAIN-CONTAINING PROTEIN"/>
    <property type="match status" value="1"/>
</dbReference>
<feature type="transmembrane region" description="Helical" evidence="1">
    <location>
        <begin position="87"/>
        <end position="110"/>
    </location>
</feature>
<evidence type="ECO:0000256" key="1">
    <source>
        <dbReference type="SAM" id="Phobius"/>
    </source>
</evidence>
<protein>
    <submittedName>
        <fullName evidence="2">Uncharacterized protein</fullName>
    </submittedName>
</protein>
<keyword evidence="1" id="KW-0812">Transmembrane</keyword>
<evidence type="ECO:0000313" key="3">
    <source>
        <dbReference type="Proteomes" id="UP000565441"/>
    </source>
</evidence>
<name>A0A8H5HQB7_9AGAR</name>
<proteinExistence type="predicted"/>
<keyword evidence="3" id="KW-1185">Reference proteome</keyword>
<gene>
    <name evidence="2" type="ORF">D9615_000085</name>
</gene>